<evidence type="ECO:0000259" key="2">
    <source>
        <dbReference type="Pfam" id="PF20811"/>
    </source>
</evidence>
<feature type="non-terminal residue" evidence="3">
    <location>
        <position position="1"/>
    </location>
</feature>
<dbReference type="GO" id="GO:0005634">
    <property type="term" value="C:nucleus"/>
    <property type="evidence" value="ECO:0007669"/>
    <property type="project" value="TreeGrafter"/>
</dbReference>
<proteinExistence type="predicted"/>
<dbReference type="GO" id="GO:1990966">
    <property type="term" value="P:ATP generation from poly-ADP-D-ribose"/>
    <property type="evidence" value="ECO:0007669"/>
    <property type="project" value="TreeGrafter"/>
</dbReference>
<feature type="non-terminal residue" evidence="3">
    <location>
        <position position="640"/>
    </location>
</feature>
<feature type="region of interest" description="Disordered" evidence="1">
    <location>
        <begin position="544"/>
        <end position="569"/>
    </location>
</feature>
<organism evidence="3">
    <name type="scientific">Schistocephalus solidus</name>
    <name type="common">Tapeworm</name>
    <dbReference type="NCBI Taxonomy" id="70667"/>
    <lineage>
        <taxon>Eukaryota</taxon>
        <taxon>Metazoa</taxon>
        <taxon>Spiralia</taxon>
        <taxon>Lophotrochozoa</taxon>
        <taxon>Platyhelminthes</taxon>
        <taxon>Cestoda</taxon>
        <taxon>Eucestoda</taxon>
        <taxon>Diphyllobothriidea</taxon>
        <taxon>Diphyllobothriidae</taxon>
        <taxon>Schistocephalus</taxon>
    </lineage>
</organism>
<sequence>HTTSEARTVKRSLPHSLYGNFSITIRSFAVCICILRAGSTDSLLRPKMEGFSLCSFVNPYLSPDEPVAYMPHHSPRWPEIKVFLARIAATCRNIFHLVSLFDYLEHLVNLGPPSTALLQLIPSRETFVGLGNYLFYHTAEEQKNFFFSSLLPKILGYASEVENIFLTSPLTYSRAFEEFSVSIPRSQVASLVACSFLCLYPNAQRQNCLFSDVNFTYFFRGITSESTVQVAKLQAILQYFACLSASEQQLLSSSSFRIRRRSLRLKPLNQPPMGAEAQPLLAFCGRQLVEALRGTHLPLALIDNTADKEIVSEMFDLPIIDFVNSYVGGGALRASELSPKSVYFRYPETLVALALCCRLEGPEALWIDNYLGPFGPSMSPLEATKPSTFRRLVVANSTRFPVWASELQYTEAGIIDEVVKTTAALFQVDLDDEEIAAFRLPSPFSHEWWLQYSSLSPTETGDIPRLRLDCESFGGANLASTREARTIERFARHLSKVTLRDALQACIRCPAPLRPHHGHPSLPNFTVAASHRSLDRRPRYRQEGSPDAVFSFQNPANLPARKTPSRPFESNENLCDSSCGTSLGALLEGLPGKFTETVGLLTNEVMSEAIGSVRKRLRGIHEVSDTLTHSLLKECLTSSA</sequence>
<dbReference type="InterPro" id="IPR007724">
    <property type="entry name" value="Poly_GlycHdrlase"/>
</dbReference>
<evidence type="ECO:0000256" key="1">
    <source>
        <dbReference type="SAM" id="MobiDB-lite"/>
    </source>
</evidence>
<name>A0A0X3PK65_SCHSO</name>
<dbReference type="InterPro" id="IPR048362">
    <property type="entry name" value="PARG_helical"/>
</dbReference>
<reference evidence="3" key="1">
    <citation type="submission" date="2016-01" db="EMBL/GenBank/DDBJ databases">
        <title>Reference transcriptome for the parasite Schistocephalus solidus: insights into the molecular evolution of parasitism.</title>
        <authorList>
            <person name="Hebert F.O."/>
            <person name="Grambauer S."/>
            <person name="Barber I."/>
            <person name="Landry C.R."/>
            <person name="Aubin-Horth N."/>
        </authorList>
    </citation>
    <scope>NUCLEOTIDE SEQUENCE</scope>
</reference>
<dbReference type="GO" id="GO:0006282">
    <property type="term" value="P:regulation of DNA repair"/>
    <property type="evidence" value="ECO:0007669"/>
    <property type="project" value="InterPro"/>
</dbReference>
<dbReference type="GO" id="GO:0009225">
    <property type="term" value="P:nucleotide-sugar metabolic process"/>
    <property type="evidence" value="ECO:0007669"/>
    <property type="project" value="TreeGrafter"/>
</dbReference>
<evidence type="ECO:0000313" key="3">
    <source>
        <dbReference type="EMBL" id="JAP52243.1"/>
    </source>
</evidence>
<feature type="domain" description="PARG helical" evidence="2">
    <location>
        <begin position="140"/>
        <end position="248"/>
    </location>
</feature>
<dbReference type="Pfam" id="PF20811">
    <property type="entry name" value="PARG_cat_N"/>
    <property type="match status" value="1"/>
</dbReference>
<dbReference type="PANTHER" id="PTHR12837:SF0">
    <property type="entry name" value="POLY(ADP-RIBOSE) GLYCOHYDROLASE"/>
    <property type="match status" value="1"/>
</dbReference>
<protein>
    <recommendedName>
        <fullName evidence="2">PARG helical domain-containing protein</fullName>
    </recommendedName>
</protein>
<gene>
    <name evidence="3" type="ORF">TR133559</name>
</gene>
<dbReference type="GO" id="GO:0005737">
    <property type="term" value="C:cytoplasm"/>
    <property type="evidence" value="ECO:0007669"/>
    <property type="project" value="TreeGrafter"/>
</dbReference>
<dbReference type="EMBL" id="GEEE01010982">
    <property type="protein sequence ID" value="JAP52243.1"/>
    <property type="molecule type" value="Transcribed_RNA"/>
</dbReference>
<dbReference type="GO" id="GO:0005975">
    <property type="term" value="P:carbohydrate metabolic process"/>
    <property type="evidence" value="ECO:0007669"/>
    <property type="project" value="InterPro"/>
</dbReference>
<accession>A0A0X3PK65</accession>
<dbReference type="AlphaFoldDB" id="A0A0X3PK65"/>
<dbReference type="GO" id="GO:0004649">
    <property type="term" value="F:poly(ADP-ribose) glycohydrolase activity"/>
    <property type="evidence" value="ECO:0007669"/>
    <property type="project" value="InterPro"/>
</dbReference>
<dbReference type="PANTHER" id="PTHR12837">
    <property type="entry name" value="POLY ADP-RIBOSE GLYCOHYDROLASE"/>
    <property type="match status" value="1"/>
</dbReference>